<dbReference type="Pfam" id="PF00210">
    <property type="entry name" value="Ferritin"/>
    <property type="match status" value="1"/>
</dbReference>
<dbReference type="PROSITE" id="PS00818">
    <property type="entry name" value="DPS_1"/>
    <property type="match status" value="1"/>
</dbReference>
<dbReference type="PROSITE" id="PS00819">
    <property type="entry name" value="DPS_2"/>
    <property type="match status" value="1"/>
</dbReference>
<dbReference type="RefSeq" id="WP_377523972.1">
    <property type="nucleotide sequence ID" value="NZ_JBHTLD010000035.1"/>
</dbReference>
<dbReference type="SUPFAM" id="SSF47240">
    <property type="entry name" value="Ferritin-like"/>
    <property type="match status" value="1"/>
</dbReference>
<evidence type="ECO:0000256" key="2">
    <source>
        <dbReference type="RuleBase" id="RU003875"/>
    </source>
</evidence>
<proteinExistence type="inferred from homology"/>
<dbReference type="PANTHER" id="PTHR42932:SF1">
    <property type="entry name" value="GENERAL STRESS PROTEIN 20U"/>
    <property type="match status" value="1"/>
</dbReference>
<comment type="similarity">
    <text evidence="1 2">Belongs to the Dps family.</text>
</comment>
<dbReference type="Proteomes" id="UP001597094">
    <property type="component" value="Unassembled WGS sequence"/>
</dbReference>
<sequence length="158" mass="18125">MATKNQIDIDADKAKQLADKLNILLANYQLFYINTRGFHWNISGNKFFELHAKFEELYNDAILKIDEVAERILTLGHTPFHSFTSYLQNATIQEVADVSDGNQAVQEILNGFRILIEAERELLTLSADADDEGTNALMSDYIREQEKLVWMYSAYLKS</sequence>
<comment type="caution">
    <text evidence="4">The sequence shown here is derived from an EMBL/GenBank/DDBJ whole genome shotgun (WGS) entry which is preliminary data.</text>
</comment>
<dbReference type="InterPro" id="IPR009078">
    <property type="entry name" value="Ferritin-like_SF"/>
</dbReference>
<reference evidence="5" key="1">
    <citation type="journal article" date="2019" name="Int. J. Syst. Evol. Microbiol.">
        <title>The Global Catalogue of Microorganisms (GCM) 10K type strain sequencing project: providing services to taxonomists for standard genome sequencing and annotation.</title>
        <authorList>
            <consortium name="The Broad Institute Genomics Platform"/>
            <consortium name="The Broad Institute Genome Sequencing Center for Infectious Disease"/>
            <person name="Wu L."/>
            <person name="Ma J."/>
        </authorList>
    </citation>
    <scope>NUCLEOTIDE SEQUENCE [LARGE SCALE GENOMIC DNA]</scope>
    <source>
        <strain evidence="5">JCM 31319</strain>
    </source>
</reference>
<dbReference type="InterPro" id="IPR008331">
    <property type="entry name" value="Ferritin_DPS_dom"/>
</dbReference>
<dbReference type="EMBL" id="JBHTLD010000035">
    <property type="protein sequence ID" value="MFD1185760.1"/>
    <property type="molecule type" value="Genomic_DNA"/>
</dbReference>
<dbReference type="Gene3D" id="1.20.1260.10">
    <property type="match status" value="1"/>
</dbReference>
<dbReference type="PRINTS" id="PR01346">
    <property type="entry name" value="HELNAPAPROT"/>
</dbReference>
<evidence type="ECO:0000313" key="5">
    <source>
        <dbReference type="Proteomes" id="UP001597094"/>
    </source>
</evidence>
<name>A0ABW3SMA4_9BACT</name>
<evidence type="ECO:0000259" key="3">
    <source>
        <dbReference type="Pfam" id="PF00210"/>
    </source>
</evidence>
<keyword evidence="5" id="KW-1185">Reference proteome</keyword>
<organism evidence="4 5">
    <name type="scientific">Pontibacter rugosus</name>
    <dbReference type="NCBI Taxonomy" id="1745966"/>
    <lineage>
        <taxon>Bacteria</taxon>
        <taxon>Pseudomonadati</taxon>
        <taxon>Bacteroidota</taxon>
        <taxon>Cytophagia</taxon>
        <taxon>Cytophagales</taxon>
        <taxon>Hymenobacteraceae</taxon>
        <taxon>Pontibacter</taxon>
    </lineage>
</organism>
<gene>
    <name evidence="4" type="ORF">ACFQ2O_06020</name>
</gene>
<evidence type="ECO:0000256" key="1">
    <source>
        <dbReference type="ARBA" id="ARBA00009497"/>
    </source>
</evidence>
<evidence type="ECO:0000313" key="4">
    <source>
        <dbReference type="EMBL" id="MFD1185760.1"/>
    </source>
</evidence>
<dbReference type="InterPro" id="IPR012347">
    <property type="entry name" value="Ferritin-like"/>
</dbReference>
<dbReference type="PIRSF" id="PIRSF005900">
    <property type="entry name" value="Dps"/>
    <property type="match status" value="1"/>
</dbReference>
<dbReference type="CDD" id="cd01043">
    <property type="entry name" value="DPS"/>
    <property type="match status" value="1"/>
</dbReference>
<accession>A0ABW3SMA4</accession>
<dbReference type="PANTHER" id="PTHR42932">
    <property type="entry name" value="GENERAL STRESS PROTEIN 20U"/>
    <property type="match status" value="1"/>
</dbReference>
<dbReference type="InterPro" id="IPR023188">
    <property type="entry name" value="DPS_DNA-bd_CS"/>
</dbReference>
<protein>
    <submittedName>
        <fullName evidence="4">Dps family protein</fullName>
    </submittedName>
</protein>
<dbReference type="InterPro" id="IPR002177">
    <property type="entry name" value="DPS_DNA-bd"/>
</dbReference>
<feature type="domain" description="Ferritin/DPS" evidence="3">
    <location>
        <begin position="19"/>
        <end position="157"/>
    </location>
</feature>